<dbReference type="InterPro" id="IPR013120">
    <property type="entry name" value="FAR_NAD-bd"/>
</dbReference>
<feature type="domain" description="Carrier" evidence="3">
    <location>
        <begin position="565"/>
        <end position="645"/>
    </location>
</feature>
<dbReference type="PANTHER" id="PTHR43439">
    <property type="entry name" value="PHENYLACETATE-COENZYME A LIGASE"/>
    <property type="match status" value="1"/>
</dbReference>
<dbReference type="InterPro" id="IPR009081">
    <property type="entry name" value="PP-bd_ACP"/>
</dbReference>
<evidence type="ECO:0000256" key="1">
    <source>
        <dbReference type="ARBA" id="ARBA00022450"/>
    </source>
</evidence>
<dbReference type="InterPro" id="IPR000873">
    <property type="entry name" value="AMP-dep_synth/lig_dom"/>
</dbReference>
<evidence type="ECO:0000313" key="4">
    <source>
        <dbReference type="EMBL" id="KAI1613488.1"/>
    </source>
</evidence>
<dbReference type="InterPro" id="IPR051414">
    <property type="entry name" value="Adenylate-forming_Reductase"/>
</dbReference>
<dbReference type="SMART" id="SM00823">
    <property type="entry name" value="PKS_PP"/>
    <property type="match status" value="1"/>
</dbReference>
<reference evidence="4" key="1">
    <citation type="journal article" date="2022" name="bioRxiv">
        <title>Deciphering the potential niche of two novel black yeast fungi from a biological soil crust based on their genomes, phenotypes, and melanin regulation.</title>
        <authorList>
            <consortium name="DOE Joint Genome Institute"/>
            <person name="Carr E.C."/>
            <person name="Barton Q."/>
            <person name="Grambo S."/>
            <person name="Sullivan M."/>
            <person name="Renfro C.M."/>
            <person name="Kuo A."/>
            <person name="Pangilinan J."/>
            <person name="Lipzen A."/>
            <person name="Keymanesh K."/>
            <person name="Savage E."/>
            <person name="Barry K."/>
            <person name="Grigoriev I.V."/>
            <person name="Riekhof W.R."/>
            <person name="Harris S.S."/>
        </authorList>
    </citation>
    <scope>NUCLEOTIDE SEQUENCE</scope>
    <source>
        <strain evidence="4">JF 03-4F</strain>
    </source>
</reference>
<name>A0AAN6DXY1_9EURO</name>
<dbReference type="InterPro" id="IPR020806">
    <property type="entry name" value="PKS_PP-bd"/>
</dbReference>
<dbReference type="InterPro" id="IPR020845">
    <property type="entry name" value="AMP-binding_CS"/>
</dbReference>
<evidence type="ECO:0000313" key="5">
    <source>
        <dbReference type="Proteomes" id="UP001203852"/>
    </source>
</evidence>
<dbReference type="InterPro" id="IPR036291">
    <property type="entry name" value="NAD(P)-bd_dom_sf"/>
</dbReference>
<dbReference type="Pfam" id="PF07993">
    <property type="entry name" value="NAD_binding_4"/>
    <property type="match status" value="1"/>
</dbReference>
<dbReference type="Gene3D" id="3.40.50.12780">
    <property type="entry name" value="N-terminal domain of ligase-like"/>
    <property type="match status" value="1"/>
</dbReference>
<keyword evidence="2" id="KW-0597">Phosphoprotein</keyword>
<dbReference type="Proteomes" id="UP001203852">
    <property type="component" value="Unassembled WGS sequence"/>
</dbReference>
<dbReference type="SUPFAM" id="SSF47336">
    <property type="entry name" value="ACP-like"/>
    <property type="match status" value="1"/>
</dbReference>
<keyword evidence="5" id="KW-1185">Reference proteome</keyword>
<dbReference type="SUPFAM" id="SSF56801">
    <property type="entry name" value="Acetyl-CoA synthetase-like"/>
    <property type="match status" value="1"/>
</dbReference>
<keyword evidence="1" id="KW-0596">Phosphopantetheine</keyword>
<dbReference type="PROSITE" id="PS00012">
    <property type="entry name" value="PHOSPHOPANTETHEINE"/>
    <property type="match status" value="1"/>
</dbReference>
<dbReference type="PANTHER" id="PTHR43439:SF2">
    <property type="entry name" value="ENZYME, PUTATIVE (JCVI)-RELATED"/>
    <property type="match status" value="1"/>
</dbReference>
<dbReference type="PROSITE" id="PS00455">
    <property type="entry name" value="AMP_BINDING"/>
    <property type="match status" value="1"/>
</dbReference>
<dbReference type="AlphaFoldDB" id="A0AAN6DXY1"/>
<dbReference type="PROSITE" id="PS50075">
    <property type="entry name" value="CARRIER"/>
    <property type="match status" value="1"/>
</dbReference>
<dbReference type="SMART" id="SM01294">
    <property type="entry name" value="PKS_PP_betabranch"/>
    <property type="match status" value="1"/>
</dbReference>
<comment type="caution">
    <text evidence="4">The sequence shown here is derived from an EMBL/GenBank/DDBJ whole genome shotgun (WGS) entry which is preliminary data.</text>
</comment>
<dbReference type="Pfam" id="PF23562">
    <property type="entry name" value="AMP-binding_C_3"/>
    <property type="match status" value="1"/>
</dbReference>
<dbReference type="EMBL" id="MU404354">
    <property type="protein sequence ID" value="KAI1613488.1"/>
    <property type="molecule type" value="Genomic_DNA"/>
</dbReference>
<sequence>MAIRSNLSNGEEPTYGKRLLPHILRDASKAEPSKPLALLFESRDLSKPPRTVTAAELQAAVNTVAWWIRGKFGESRDFEALAYIGVSDLRYQVVHIASILCGYKLLCISVRNSDAGYVSLLEVTKCTKFICTSELVGRGKQMRDLVKGLRLHQLPSYQEIIATKTDDYVWNKTFADAENDPILICHTSGSTGAPKPITLTNGNWAVVDNLRKIPKIPGRKNQDWSLFSFEDRDLFISSFPPFHATGMIAGMLPLMYNSICVFPPPDRPATGAICLGMLECLDRLNLRVRGVLVPPTVVEQLILEEDKGLDYCSKLDFVMFTGGPLAPSVGDRLSQVADICQLIGSTETGPIPGVVPRREDWAYFEWQPFYKIDMEPRMDDDFELTIRQDPKLRWIRTVAHTMPDQPTWFSSDLYRRHPGKSHLWRFHGRADDVVVLSNGEKFNPVPMEAIIQGHPLVNGAVYYGQGKFQPSLLIEPKSEVPDSYQNVFIDQVWPIIEKANLEAPQHAQIFRDKIAISSLTKPLNRAAKGTIVRKLTLKDYSSELEALYSDPPELQLEQLSPLDVPTNIDSVRDFVRQSLSGLNQIPTSDREDLFSLGMDSLQTLQLVKRLNARFGLQLGRHTVNAKQVYAHPTVEGLSSYMLGLSQSKQNGQIDGQDVTSGRESIMTSLINQYTKHWRCSQGSCNTVILTGTTGSLGTHLLVSLLLDKSVRRIYCLNRTEDAKDRQRGAFQNVQANQDVNDSRLRFWKVDLARAKFGLQEDRFGELLQETDCVIHNAWKVDFNHSVKSFQGVIAGLCGLVDFTKLSHRRPHFVFVSSVSSVGNWSTIMGHETPVPESPMTDCAVAQHQGYGESKHISEQILQVAANEFSLRASILRVGQVAGPIRRGGCWNKAEWFPSLIQTSKALGMIPEALPEVNWIPVDVLADIVVDIIHSPVVESPAIFNLVNPKPVQWASLVPSIQSRFGAGKLTAVPLDEWITAVRSIDMGDTDAVNAAPAVKIMDFFEAIAQTNAVSPKYTTSMGPAISKTMGDLGAVNPGWMEIWLSQWNF</sequence>
<gene>
    <name evidence="4" type="ORF">EDD36DRAFT_475487</name>
</gene>
<dbReference type="Pfam" id="PF00550">
    <property type="entry name" value="PP-binding"/>
    <property type="match status" value="1"/>
</dbReference>
<evidence type="ECO:0000259" key="3">
    <source>
        <dbReference type="PROSITE" id="PS50075"/>
    </source>
</evidence>
<dbReference type="Pfam" id="PF00501">
    <property type="entry name" value="AMP-binding"/>
    <property type="match status" value="1"/>
</dbReference>
<dbReference type="InterPro" id="IPR042099">
    <property type="entry name" value="ANL_N_sf"/>
</dbReference>
<dbReference type="GO" id="GO:0031177">
    <property type="term" value="F:phosphopantetheine binding"/>
    <property type="evidence" value="ECO:0007669"/>
    <property type="project" value="InterPro"/>
</dbReference>
<dbReference type="InterPro" id="IPR036736">
    <property type="entry name" value="ACP-like_sf"/>
</dbReference>
<proteinExistence type="predicted"/>
<dbReference type="Gene3D" id="1.10.1200.10">
    <property type="entry name" value="ACP-like"/>
    <property type="match status" value="1"/>
</dbReference>
<evidence type="ECO:0000256" key="2">
    <source>
        <dbReference type="ARBA" id="ARBA00022553"/>
    </source>
</evidence>
<protein>
    <recommendedName>
        <fullName evidence="3">Carrier domain-containing protein</fullName>
    </recommendedName>
</protein>
<dbReference type="Gene3D" id="3.40.50.720">
    <property type="entry name" value="NAD(P)-binding Rossmann-like Domain"/>
    <property type="match status" value="1"/>
</dbReference>
<dbReference type="InterPro" id="IPR006162">
    <property type="entry name" value="Ppantetheine_attach_site"/>
</dbReference>
<accession>A0AAN6DXY1</accession>
<dbReference type="SUPFAM" id="SSF51735">
    <property type="entry name" value="NAD(P)-binding Rossmann-fold domains"/>
    <property type="match status" value="1"/>
</dbReference>
<organism evidence="4 5">
    <name type="scientific">Exophiala viscosa</name>
    <dbReference type="NCBI Taxonomy" id="2486360"/>
    <lineage>
        <taxon>Eukaryota</taxon>
        <taxon>Fungi</taxon>
        <taxon>Dikarya</taxon>
        <taxon>Ascomycota</taxon>
        <taxon>Pezizomycotina</taxon>
        <taxon>Eurotiomycetes</taxon>
        <taxon>Chaetothyriomycetidae</taxon>
        <taxon>Chaetothyriales</taxon>
        <taxon>Herpotrichiellaceae</taxon>
        <taxon>Exophiala</taxon>
    </lineage>
</organism>